<sequence>MNSRKNYARREVYSFKSSATVFVEAMSFSDAKLQGLEMAHDDPVVIAPVITNYTVDRKLVDTNSSANILYLSTYDKLVLPRSIL</sequence>
<evidence type="ECO:0000313" key="1">
    <source>
        <dbReference type="EMBL" id="GAA0156445.1"/>
    </source>
</evidence>
<gene>
    <name evidence="1" type="ORF">LIER_13945</name>
</gene>
<dbReference type="EMBL" id="BAABME010002865">
    <property type="protein sequence ID" value="GAA0156445.1"/>
    <property type="molecule type" value="Genomic_DNA"/>
</dbReference>
<dbReference type="Proteomes" id="UP001454036">
    <property type="component" value="Unassembled WGS sequence"/>
</dbReference>
<evidence type="ECO:0000313" key="2">
    <source>
        <dbReference type="Proteomes" id="UP001454036"/>
    </source>
</evidence>
<name>A0AAV3PXQ1_LITER</name>
<protein>
    <submittedName>
        <fullName evidence="1">Uncharacterized protein</fullName>
    </submittedName>
</protein>
<organism evidence="1 2">
    <name type="scientific">Lithospermum erythrorhizon</name>
    <name type="common">Purple gromwell</name>
    <name type="synonym">Lithospermum officinale var. erythrorhizon</name>
    <dbReference type="NCBI Taxonomy" id="34254"/>
    <lineage>
        <taxon>Eukaryota</taxon>
        <taxon>Viridiplantae</taxon>
        <taxon>Streptophyta</taxon>
        <taxon>Embryophyta</taxon>
        <taxon>Tracheophyta</taxon>
        <taxon>Spermatophyta</taxon>
        <taxon>Magnoliopsida</taxon>
        <taxon>eudicotyledons</taxon>
        <taxon>Gunneridae</taxon>
        <taxon>Pentapetalae</taxon>
        <taxon>asterids</taxon>
        <taxon>lamiids</taxon>
        <taxon>Boraginales</taxon>
        <taxon>Boraginaceae</taxon>
        <taxon>Boraginoideae</taxon>
        <taxon>Lithospermeae</taxon>
        <taxon>Lithospermum</taxon>
    </lineage>
</organism>
<reference evidence="1 2" key="1">
    <citation type="submission" date="2024-01" db="EMBL/GenBank/DDBJ databases">
        <title>The complete chloroplast genome sequence of Lithospermum erythrorhizon: insights into the phylogenetic relationship among Boraginaceae species and the maternal lineages of purple gromwells.</title>
        <authorList>
            <person name="Okada T."/>
            <person name="Watanabe K."/>
        </authorList>
    </citation>
    <scope>NUCLEOTIDE SEQUENCE [LARGE SCALE GENOMIC DNA]</scope>
</reference>
<dbReference type="AlphaFoldDB" id="A0AAV3PXQ1"/>
<proteinExistence type="predicted"/>
<keyword evidence="2" id="KW-1185">Reference proteome</keyword>
<comment type="caution">
    <text evidence="1">The sequence shown here is derived from an EMBL/GenBank/DDBJ whole genome shotgun (WGS) entry which is preliminary data.</text>
</comment>
<accession>A0AAV3PXQ1</accession>